<dbReference type="GO" id="GO:0005886">
    <property type="term" value="C:plasma membrane"/>
    <property type="evidence" value="ECO:0007669"/>
    <property type="project" value="UniProtKB-SubCell"/>
</dbReference>
<feature type="domain" description="Ionotropic glutamate receptor L-glutamate and glycine-binding" evidence="14">
    <location>
        <begin position="9"/>
        <end position="75"/>
    </location>
</feature>
<evidence type="ECO:0000256" key="1">
    <source>
        <dbReference type="ARBA" id="ARBA00004651"/>
    </source>
</evidence>
<dbReference type="PANTHER" id="PTHR42643:SF24">
    <property type="entry name" value="IONOTROPIC RECEPTOR 60A"/>
    <property type="match status" value="1"/>
</dbReference>
<proteinExistence type="predicted"/>
<keyword evidence="16" id="KW-1185">Reference proteome</keyword>
<keyword evidence="6" id="KW-0175">Coiled coil</keyword>
<keyword evidence="10" id="KW-0325">Glycoprotein</keyword>
<evidence type="ECO:0000256" key="7">
    <source>
        <dbReference type="ARBA" id="ARBA00023065"/>
    </source>
</evidence>
<comment type="caution">
    <text evidence="15">The sequence shown here is derived from an EMBL/GenBank/DDBJ whole genome shotgun (WGS) entry which is preliminary data.</text>
</comment>
<evidence type="ECO:0000313" key="15">
    <source>
        <dbReference type="EMBL" id="GFS63033.1"/>
    </source>
</evidence>
<evidence type="ECO:0000256" key="8">
    <source>
        <dbReference type="ARBA" id="ARBA00023136"/>
    </source>
</evidence>
<evidence type="ECO:0000259" key="14">
    <source>
        <dbReference type="SMART" id="SM00918"/>
    </source>
</evidence>
<reference evidence="15" key="1">
    <citation type="submission" date="2020-08" db="EMBL/GenBank/DDBJ databases">
        <title>Multicomponent nature underlies the extraordinary mechanical properties of spider dragline silk.</title>
        <authorList>
            <person name="Kono N."/>
            <person name="Nakamura H."/>
            <person name="Mori M."/>
            <person name="Yoshida Y."/>
            <person name="Ohtoshi R."/>
            <person name="Malay A.D."/>
            <person name="Moran D.A.P."/>
            <person name="Tomita M."/>
            <person name="Numata K."/>
            <person name="Arakawa K."/>
        </authorList>
    </citation>
    <scope>NUCLEOTIDE SEQUENCE</scope>
</reference>
<evidence type="ECO:0000256" key="11">
    <source>
        <dbReference type="ARBA" id="ARBA00023286"/>
    </source>
</evidence>
<gene>
    <name evidence="15" type="primary">AVEN_197776_1</name>
    <name evidence="15" type="ORF">NPIL_317611</name>
</gene>
<dbReference type="Proteomes" id="UP000887013">
    <property type="component" value="Unassembled WGS sequence"/>
</dbReference>
<keyword evidence="8 13" id="KW-0472">Membrane</keyword>
<dbReference type="EMBL" id="BMAW01093967">
    <property type="protein sequence ID" value="GFS63033.1"/>
    <property type="molecule type" value="Genomic_DNA"/>
</dbReference>
<dbReference type="SUPFAM" id="SSF53850">
    <property type="entry name" value="Periplasmic binding protein-like II"/>
    <property type="match status" value="1"/>
</dbReference>
<dbReference type="InterPro" id="IPR019594">
    <property type="entry name" value="Glu/Gly-bd"/>
</dbReference>
<dbReference type="FunFam" id="3.40.190.10:FF:000078">
    <property type="entry name" value="glutamate receptor ionotropic, NMDA 3B"/>
    <property type="match status" value="1"/>
</dbReference>
<dbReference type="AlphaFoldDB" id="A0A8X6K3W1"/>
<evidence type="ECO:0000313" key="16">
    <source>
        <dbReference type="Proteomes" id="UP000887013"/>
    </source>
</evidence>
<evidence type="ECO:0000256" key="2">
    <source>
        <dbReference type="ARBA" id="ARBA00022448"/>
    </source>
</evidence>
<dbReference type="Gene3D" id="3.40.190.10">
    <property type="entry name" value="Periplasmic binding protein-like II"/>
    <property type="match status" value="1"/>
</dbReference>
<keyword evidence="5 13" id="KW-1133">Transmembrane helix</keyword>
<accession>A0A8X6K3W1</accession>
<keyword evidence="3" id="KW-1003">Cell membrane</keyword>
<evidence type="ECO:0000256" key="3">
    <source>
        <dbReference type="ARBA" id="ARBA00022475"/>
    </source>
</evidence>
<evidence type="ECO:0000256" key="10">
    <source>
        <dbReference type="ARBA" id="ARBA00023180"/>
    </source>
</evidence>
<comment type="subcellular location">
    <subcellularLocation>
        <location evidence="1">Cell membrane</location>
        <topology evidence="1">Multi-pass membrane protein</topology>
    </subcellularLocation>
</comment>
<evidence type="ECO:0000256" key="5">
    <source>
        <dbReference type="ARBA" id="ARBA00022989"/>
    </source>
</evidence>
<evidence type="ECO:0000256" key="9">
    <source>
        <dbReference type="ARBA" id="ARBA00023170"/>
    </source>
</evidence>
<dbReference type="GO" id="GO:0015276">
    <property type="term" value="F:ligand-gated monoatomic ion channel activity"/>
    <property type="evidence" value="ECO:0007669"/>
    <property type="project" value="InterPro"/>
</dbReference>
<dbReference type="PANTHER" id="PTHR42643">
    <property type="entry name" value="IONOTROPIC RECEPTOR 20A-RELATED"/>
    <property type="match status" value="1"/>
</dbReference>
<keyword evidence="11" id="KW-1071">Ligand-gated ion channel</keyword>
<name>A0A8X6K3W1_NEPPI</name>
<dbReference type="Pfam" id="PF10613">
    <property type="entry name" value="Lig_chan-Glu_bd"/>
    <property type="match status" value="1"/>
</dbReference>
<evidence type="ECO:0000256" key="12">
    <source>
        <dbReference type="ARBA" id="ARBA00023303"/>
    </source>
</evidence>
<keyword evidence="12" id="KW-0407">Ion channel</keyword>
<dbReference type="InterPro" id="IPR052192">
    <property type="entry name" value="Insect_Ionotropic_Sensory_Rcpt"/>
</dbReference>
<evidence type="ECO:0000256" key="6">
    <source>
        <dbReference type="ARBA" id="ARBA00023054"/>
    </source>
</evidence>
<feature type="transmembrane region" description="Helical" evidence="13">
    <location>
        <begin position="180"/>
        <end position="204"/>
    </location>
</feature>
<keyword evidence="7" id="KW-0406">Ion transport</keyword>
<feature type="transmembrane region" description="Helical" evidence="13">
    <location>
        <begin position="370"/>
        <end position="390"/>
    </location>
</feature>
<sequence length="403" mass="46258">MQFPRYLKAAIIPSRTCKVEKTGNETVATGIDIQLLNLLAENLNFRYTLHLPEDGGGYGLNKNGTWTGIVGMIARGEADLSTAYLSMSEERSHVVDFSTSYYILETTFATDIPKPLIKYEVLLLPFQMHIWIALLVSFFLVPNVLQQLMFRKQTTLEFFINLLNHKKMPRTVMDSMEHRILMGSWLVFETFVRFIYTSLILSFLTIKPIPRGIKTIPDLSEAIEKGRFKFYVPRGSALVDFLTNSNSEDYQKIGLAIRMNNWTQAPSFMGEMIGDSTVISRARSDFHITYGMPPFSTVSIADDSFQIWNVGIMLRKGFCCKERLNTLVLRICNGGLYQKMIQDEAYRQRFKLSFKTSADEGVKKIGFDELFGIFFVLAILHILSVLIFIMERVYNRRIKKALQ</sequence>
<keyword evidence="4 13" id="KW-0812">Transmembrane</keyword>
<keyword evidence="2" id="KW-0813">Transport</keyword>
<keyword evidence="9" id="KW-0675">Receptor</keyword>
<feature type="transmembrane region" description="Helical" evidence="13">
    <location>
        <begin position="128"/>
        <end position="145"/>
    </location>
</feature>
<evidence type="ECO:0000256" key="13">
    <source>
        <dbReference type="SAM" id="Phobius"/>
    </source>
</evidence>
<dbReference type="SMART" id="SM00918">
    <property type="entry name" value="Lig_chan-Glu_bd"/>
    <property type="match status" value="1"/>
</dbReference>
<protein>
    <submittedName>
        <fullName evidence="15">Lig_chan-Glu_bd domain-containing protein</fullName>
    </submittedName>
</protein>
<organism evidence="15 16">
    <name type="scientific">Nephila pilipes</name>
    <name type="common">Giant wood spider</name>
    <name type="synonym">Nephila maculata</name>
    <dbReference type="NCBI Taxonomy" id="299642"/>
    <lineage>
        <taxon>Eukaryota</taxon>
        <taxon>Metazoa</taxon>
        <taxon>Ecdysozoa</taxon>
        <taxon>Arthropoda</taxon>
        <taxon>Chelicerata</taxon>
        <taxon>Arachnida</taxon>
        <taxon>Araneae</taxon>
        <taxon>Araneomorphae</taxon>
        <taxon>Entelegynae</taxon>
        <taxon>Araneoidea</taxon>
        <taxon>Nephilidae</taxon>
        <taxon>Nephila</taxon>
    </lineage>
</organism>
<dbReference type="OrthoDB" id="6410470at2759"/>
<evidence type="ECO:0000256" key="4">
    <source>
        <dbReference type="ARBA" id="ARBA00022692"/>
    </source>
</evidence>
<dbReference type="GO" id="GO:0043226">
    <property type="term" value="C:organelle"/>
    <property type="evidence" value="ECO:0007669"/>
    <property type="project" value="UniProtKB-ARBA"/>
</dbReference>